<sequence>MKDRREKFRKILLEKNKDAILIKGKENKKYIGALTGSGVKVLITKDDIYQIMDGRYTNEAKENTEGFNIITHSQDKNYIEVVKEILGDKKELCIESSNTLAKEYLKLQKEGFNIDLLEYELEFERRCKDEKEIDLVKKACEITDKVFEECLKEIKVGMKEIELSALIQYLSLKNGASSMAFDTIVASGTRGAMPHGRPTEKEFKKGEFITIDFGVVYKGYQSDMTRTICIGEPKEELRKIYNIVLEAQEKGVQFIKKGVKGKEVDNYVRKIIEGYGYGEYFTHGLGHGMGIGGGEFPILNKRSETILEEGMIMSCEPGIYIPSLGGVRIEDDVAIINGKGVPLNKTTKKLIILEAK</sequence>
<dbReference type="CDD" id="cd01092">
    <property type="entry name" value="APP-like"/>
    <property type="match status" value="1"/>
</dbReference>
<dbReference type="InterPro" id="IPR050659">
    <property type="entry name" value="Peptidase_M24B"/>
</dbReference>
<evidence type="ECO:0000259" key="1">
    <source>
        <dbReference type="Pfam" id="PF00557"/>
    </source>
</evidence>
<feature type="domain" description="Creatinase N-terminal" evidence="2">
    <location>
        <begin position="4"/>
        <end position="113"/>
    </location>
</feature>
<gene>
    <name evidence="3" type="primary">ypdF</name>
    <name evidence="3" type="ORF">CLTHE_27920</name>
</gene>
<keyword evidence="3" id="KW-0645">Protease</keyword>
<keyword evidence="3" id="KW-0031">Aminopeptidase</keyword>
<dbReference type="Pfam" id="PF00557">
    <property type="entry name" value="Peptidase_M24"/>
    <property type="match status" value="1"/>
</dbReference>
<dbReference type="Proteomes" id="UP000191448">
    <property type="component" value="Unassembled WGS sequence"/>
</dbReference>
<dbReference type="OrthoDB" id="9806388at2"/>
<dbReference type="PANTHER" id="PTHR46112">
    <property type="entry name" value="AMINOPEPTIDASE"/>
    <property type="match status" value="1"/>
</dbReference>
<dbReference type="PANTHER" id="PTHR46112:SF3">
    <property type="entry name" value="AMINOPEPTIDASE YPDF"/>
    <property type="match status" value="1"/>
</dbReference>
<dbReference type="SUPFAM" id="SSF53092">
    <property type="entry name" value="Creatinase/prolidase N-terminal domain"/>
    <property type="match status" value="1"/>
</dbReference>
<dbReference type="Gene3D" id="3.90.230.10">
    <property type="entry name" value="Creatinase/methionine aminopeptidase superfamily"/>
    <property type="match status" value="1"/>
</dbReference>
<dbReference type="EMBL" id="LTAY01000081">
    <property type="protein sequence ID" value="OPX46571.1"/>
    <property type="molecule type" value="Genomic_DNA"/>
</dbReference>
<dbReference type="RefSeq" id="WP_080023976.1">
    <property type="nucleotide sequence ID" value="NZ_LTAY01000081.1"/>
</dbReference>
<evidence type="ECO:0000259" key="2">
    <source>
        <dbReference type="Pfam" id="PF01321"/>
    </source>
</evidence>
<dbReference type="AlphaFoldDB" id="A0A1V4STF3"/>
<evidence type="ECO:0000313" key="3">
    <source>
        <dbReference type="EMBL" id="OPX46571.1"/>
    </source>
</evidence>
<dbReference type="EC" id="3.4.11.-" evidence="3"/>
<dbReference type="InterPro" id="IPR029149">
    <property type="entry name" value="Creatin/AminoP/Spt16_N"/>
</dbReference>
<dbReference type="InterPro" id="IPR036005">
    <property type="entry name" value="Creatinase/aminopeptidase-like"/>
</dbReference>
<dbReference type="InterPro" id="IPR000994">
    <property type="entry name" value="Pept_M24"/>
</dbReference>
<accession>A0A1V4STF3</accession>
<evidence type="ECO:0000313" key="4">
    <source>
        <dbReference type="Proteomes" id="UP000191448"/>
    </source>
</evidence>
<dbReference type="InterPro" id="IPR000587">
    <property type="entry name" value="Creatinase_N"/>
</dbReference>
<feature type="domain" description="Peptidase M24" evidence="1">
    <location>
        <begin position="135"/>
        <end position="335"/>
    </location>
</feature>
<reference evidence="3 4" key="1">
    <citation type="submission" date="2016-02" db="EMBL/GenBank/DDBJ databases">
        <title>Genome sequence of Clostridium thermobutyricum DSM 4928.</title>
        <authorList>
            <person name="Poehlein A."/>
            <person name="Daniel R."/>
        </authorList>
    </citation>
    <scope>NUCLEOTIDE SEQUENCE [LARGE SCALE GENOMIC DNA]</scope>
    <source>
        <strain evidence="3 4">DSM 4928</strain>
    </source>
</reference>
<comment type="caution">
    <text evidence="3">The sequence shown here is derived from an EMBL/GenBank/DDBJ whole genome shotgun (WGS) entry which is preliminary data.</text>
</comment>
<organism evidence="3 4">
    <name type="scientific">Clostridium thermobutyricum DSM 4928</name>
    <dbReference type="NCBI Taxonomy" id="1121339"/>
    <lineage>
        <taxon>Bacteria</taxon>
        <taxon>Bacillati</taxon>
        <taxon>Bacillota</taxon>
        <taxon>Clostridia</taxon>
        <taxon>Eubacteriales</taxon>
        <taxon>Clostridiaceae</taxon>
        <taxon>Clostridium</taxon>
    </lineage>
</organism>
<dbReference type="SUPFAM" id="SSF55920">
    <property type="entry name" value="Creatinase/aminopeptidase"/>
    <property type="match status" value="1"/>
</dbReference>
<protein>
    <submittedName>
        <fullName evidence="3">Aminopeptidase YpdF</fullName>
        <ecNumber evidence="3">3.4.11.-</ecNumber>
    </submittedName>
</protein>
<proteinExistence type="predicted"/>
<name>A0A1V4STF3_9CLOT</name>
<dbReference type="Gene3D" id="3.40.350.10">
    <property type="entry name" value="Creatinase/prolidase N-terminal domain"/>
    <property type="match status" value="1"/>
</dbReference>
<keyword evidence="3" id="KW-0378">Hydrolase</keyword>
<dbReference type="Pfam" id="PF01321">
    <property type="entry name" value="Creatinase_N"/>
    <property type="match status" value="1"/>
</dbReference>
<dbReference type="GO" id="GO:0004177">
    <property type="term" value="F:aminopeptidase activity"/>
    <property type="evidence" value="ECO:0007669"/>
    <property type="project" value="UniProtKB-KW"/>
</dbReference>